<dbReference type="InterPro" id="IPR018062">
    <property type="entry name" value="HTH_AraC-typ_CS"/>
</dbReference>
<dbReference type="GO" id="GO:0009893">
    <property type="term" value="P:positive regulation of metabolic process"/>
    <property type="evidence" value="ECO:0007669"/>
    <property type="project" value="UniProtKB-ARBA"/>
</dbReference>
<dbReference type="PROSITE" id="PS01124">
    <property type="entry name" value="HTH_ARAC_FAMILY_2"/>
    <property type="match status" value="1"/>
</dbReference>
<dbReference type="Gene3D" id="1.10.10.60">
    <property type="entry name" value="Homeodomain-like"/>
    <property type="match status" value="1"/>
</dbReference>
<dbReference type="InterPro" id="IPR054015">
    <property type="entry name" value="ExsA-like_N"/>
</dbReference>
<reference evidence="5" key="1">
    <citation type="journal article" date="2020" name="Microorganisms">
        <title>Reliable Identification of Environmental Pseudomonas Isolates Using the rpoD Gene.</title>
        <authorList>
            <consortium name="The Broad Institute Genome Sequencing Platform"/>
            <person name="Girard L."/>
            <person name="Lood C."/>
            <person name="Rokni-Zadeh H."/>
            <person name="van Noort V."/>
            <person name="Lavigne R."/>
            <person name="De Mot R."/>
        </authorList>
    </citation>
    <scope>NUCLEOTIDE SEQUENCE</scope>
    <source>
        <strain evidence="5">BW13M1</strain>
    </source>
</reference>
<comment type="caution">
    <text evidence="5">The sequence shown here is derived from an EMBL/GenBank/DDBJ whole genome shotgun (WGS) entry which is preliminary data.</text>
</comment>
<organism evidence="5">
    <name type="scientific">Pseudomonas peradeniyensis</name>
    <dbReference type="NCBI Taxonomy" id="2745488"/>
    <lineage>
        <taxon>Bacteria</taxon>
        <taxon>Pseudomonadati</taxon>
        <taxon>Pseudomonadota</taxon>
        <taxon>Gammaproteobacteria</taxon>
        <taxon>Pseudomonadales</taxon>
        <taxon>Pseudomonadaceae</taxon>
        <taxon>Pseudomonas</taxon>
    </lineage>
</organism>
<dbReference type="GO" id="GO:0043565">
    <property type="term" value="F:sequence-specific DNA binding"/>
    <property type="evidence" value="ECO:0007669"/>
    <property type="project" value="InterPro"/>
</dbReference>
<dbReference type="EMBL" id="JABWRJ010000043">
    <property type="protein sequence ID" value="MBC3448679.1"/>
    <property type="molecule type" value="Genomic_DNA"/>
</dbReference>
<accession>A0A923GD43</accession>
<dbReference type="AlphaFoldDB" id="A0A923GD43"/>
<dbReference type="InterPro" id="IPR018060">
    <property type="entry name" value="HTH_AraC"/>
</dbReference>
<reference evidence="5" key="2">
    <citation type="submission" date="2020-07" db="EMBL/GenBank/DDBJ databases">
        <authorList>
            <person name="Lood C."/>
            <person name="Girard L."/>
        </authorList>
    </citation>
    <scope>NUCLEOTIDE SEQUENCE</scope>
    <source>
        <strain evidence="5">BW13M1</strain>
    </source>
</reference>
<evidence type="ECO:0000256" key="3">
    <source>
        <dbReference type="ARBA" id="ARBA00023163"/>
    </source>
</evidence>
<dbReference type="InterPro" id="IPR009057">
    <property type="entry name" value="Homeodomain-like_sf"/>
</dbReference>
<name>A0A923GD43_9PSED</name>
<dbReference type="GO" id="GO:0003700">
    <property type="term" value="F:DNA-binding transcription factor activity"/>
    <property type="evidence" value="ECO:0007669"/>
    <property type="project" value="InterPro"/>
</dbReference>
<dbReference type="PANTHER" id="PTHR43280">
    <property type="entry name" value="ARAC-FAMILY TRANSCRIPTIONAL REGULATOR"/>
    <property type="match status" value="1"/>
</dbReference>
<protein>
    <submittedName>
        <fullName evidence="5">Helix-turn-helix transcriptional regulator</fullName>
    </submittedName>
</protein>
<dbReference type="InterPro" id="IPR020449">
    <property type="entry name" value="Tscrpt_reg_AraC-type_HTH"/>
</dbReference>
<dbReference type="PRINTS" id="PR00032">
    <property type="entry name" value="HTHARAC"/>
</dbReference>
<dbReference type="SMART" id="SM00342">
    <property type="entry name" value="HTH_ARAC"/>
    <property type="match status" value="1"/>
</dbReference>
<feature type="domain" description="HTH araC/xylS-type" evidence="4">
    <location>
        <begin position="168"/>
        <end position="265"/>
    </location>
</feature>
<dbReference type="SUPFAM" id="SSF46689">
    <property type="entry name" value="Homeodomain-like"/>
    <property type="match status" value="2"/>
</dbReference>
<keyword evidence="2" id="KW-0238">DNA-binding</keyword>
<sequence>MSPVEDWCVQGRQLDVVGAGFASQGQEGFYAIMAGELAVREKDNVIDLQAGELLFVKRGTYLVATRWQACQVLWLPLDVNFVQAFMQRHGQELSHLERCGESGVNTLRLHPCTLAQECVTRLAALEGEGTSSMLAMLRLEELLLLLVFGAQGRTLLAALRQQGNRHVDRLHAFMEQHYLREWRLDQYAEAFGLGLTAFKSLFCSFYNCSPRAWITERRIVHAHHLLLNTRMSIVDIAMESGFSSQSYFSQSYRRRFGCTPSDARR</sequence>
<dbReference type="PROSITE" id="PS00041">
    <property type="entry name" value="HTH_ARAC_FAMILY_1"/>
    <property type="match status" value="1"/>
</dbReference>
<gene>
    <name evidence="5" type="ORF">HU751_23130</name>
</gene>
<evidence type="ECO:0000259" key="4">
    <source>
        <dbReference type="PROSITE" id="PS01124"/>
    </source>
</evidence>
<keyword evidence="1" id="KW-0805">Transcription regulation</keyword>
<dbReference type="PANTHER" id="PTHR43280:SF2">
    <property type="entry name" value="HTH-TYPE TRANSCRIPTIONAL REGULATOR EXSA"/>
    <property type="match status" value="1"/>
</dbReference>
<proteinExistence type="predicted"/>
<evidence type="ECO:0000313" key="5">
    <source>
        <dbReference type="EMBL" id="MBC3448679.1"/>
    </source>
</evidence>
<dbReference type="Pfam" id="PF22200">
    <property type="entry name" value="ExsA_N"/>
    <property type="match status" value="1"/>
</dbReference>
<dbReference type="Pfam" id="PF12833">
    <property type="entry name" value="HTH_18"/>
    <property type="match status" value="1"/>
</dbReference>
<evidence type="ECO:0000256" key="1">
    <source>
        <dbReference type="ARBA" id="ARBA00023015"/>
    </source>
</evidence>
<keyword evidence="3" id="KW-0804">Transcription</keyword>
<evidence type="ECO:0000256" key="2">
    <source>
        <dbReference type="ARBA" id="ARBA00023125"/>
    </source>
</evidence>